<reference evidence="2" key="1">
    <citation type="submission" date="2022-11" db="UniProtKB">
        <authorList>
            <consortium name="WormBaseParasite"/>
        </authorList>
    </citation>
    <scope>IDENTIFICATION</scope>
</reference>
<accession>A0AC34RNX5</accession>
<evidence type="ECO:0000313" key="2">
    <source>
        <dbReference type="WBParaSite" id="JU765_v2.g8785.t1"/>
    </source>
</evidence>
<protein>
    <submittedName>
        <fullName evidence="2">Uncharacterized protein</fullName>
    </submittedName>
</protein>
<evidence type="ECO:0000313" key="1">
    <source>
        <dbReference type="Proteomes" id="UP000887576"/>
    </source>
</evidence>
<dbReference type="WBParaSite" id="JU765_v2.g8785.t1">
    <property type="protein sequence ID" value="JU765_v2.g8785.t1"/>
    <property type="gene ID" value="JU765_v2.g8785"/>
</dbReference>
<proteinExistence type="predicted"/>
<sequence>MKDVYGKYRLRACFLIYKNYLPVLFCLVLNDNKTFDQELFYRFQKCKFDCEGDKCDKELKYIPNIIIGNFYGESQVLNGILINFGGKSCRLEVKYGKVVSESKTEIEYHGYDAINDKMLKHTDKRMGAIVNVTNELFVRDSHNFWIRYDFPEDIFDAVALIDEKWFSS</sequence>
<dbReference type="Proteomes" id="UP000887576">
    <property type="component" value="Unplaced"/>
</dbReference>
<name>A0AC34RNX5_9BILA</name>
<organism evidence="1 2">
    <name type="scientific">Panagrolaimus sp. JU765</name>
    <dbReference type="NCBI Taxonomy" id="591449"/>
    <lineage>
        <taxon>Eukaryota</taxon>
        <taxon>Metazoa</taxon>
        <taxon>Ecdysozoa</taxon>
        <taxon>Nematoda</taxon>
        <taxon>Chromadorea</taxon>
        <taxon>Rhabditida</taxon>
        <taxon>Tylenchina</taxon>
        <taxon>Panagrolaimomorpha</taxon>
        <taxon>Panagrolaimoidea</taxon>
        <taxon>Panagrolaimidae</taxon>
        <taxon>Panagrolaimus</taxon>
    </lineage>
</organism>